<keyword evidence="1" id="KW-0472">Membrane</keyword>
<sequence>MFETDKPAFTKVLAPFFMILCVMLILAVDGANAAIV</sequence>
<reference evidence="2 3" key="1">
    <citation type="submission" date="2018-07" db="EMBL/GenBank/DDBJ databases">
        <title>Genomic Encyclopedia of Type Strains, Phase III (KMG-III): the genomes of soil and plant-associated and newly described type strains.</title>
        <authorList>
            <person name="Whitman W."/>
        </authorList>
    </citation>
    <scope>NUCLEOTIDE SEQUENCE [LARGE SCALE GENOMIC DNA]</scope>
    <source>
        <strain evidence="2 3">CECT 8488</strain>
    </source>
</reference>
<keyword evidence="1" id="KW-0812">Transmembrane</keyword>
<evidence type="ECO:0000313" key="2">
    <source>
        <dbReference type="EMBL" id="RED53799.1"/>
    </source>
</evidence>
<evidence type="ECO:0000313" key="3">
    <source>
        <dbReference type="Proteomes" id="UP000256845"/>
    </source>
</evidence>
<dbReference type="Proteomes" id="UP000256845">
    <property type="component" value="Unassembled WGS sequence"/>
</dbReference>
<gene>
    <name evidence="2" type="ORF">DFP90_101598</name>
</gene>
<name>A0A3D9HWK9_9PROT</name>
<accession>A0A3D9HWK9</accession>
<feature type="transmembrane region" description="Helical" evidence="1">
    <location>
        <begin position="12"/>
        <end position="35"/>
    </location>
</feature>
<proteinExistence type="predicted"/>
<keyword evidence="1" id="KW-1133">Transmembrane helix</keyword>
<dbReference type="EMBL" id="QRDW01000001">
    <property type="protein sequence ID" value="RED53799.1"/>
    <property type="molecule type" value="Genomic_DNA"/>
</dbReference>
<dbReference type="AlphaFoldDB" id="A0A3D9HWK9"/>
<keyword evidence="3" id="KW-1185">Reference proteome</keyword>
<evidence type="ECO:0000256" key="1">
    <source>
        <dbReference type="SAM" id="Phobius"/>
    </source>
</evidence>
<organism evidence="2 3">
    <name type="scientific">Aestuariispira insulae</name>
    <dbReference type="NCBI Taxonomy" id="1461337"/>
    <lineage>
        <taxon>Bacteria</taxon>
        <taxon>Pseudomonadati</taxon>
        <taxon>Pseudomonadota</taxon>
        <taxon>Alphaproteobacteria</taxon>
        <taxon>Rhodospirillales</taxon>
        <taxon>Kiloniellaceae</taxon>
        <taxon>Aestuariispira</taxon>
    </lineage>
</organism>
<comment type="caution">
    <text evidence="2">The sequence shown here is derived from an EMBL/GenBank/DDBJ whole genome shotgun (WGS) entry which is preliminary data.</text>
</comment>
<protein>
    <submittedName>
        <fullName evidence="2">Uncharacterized protein</fullName>
    </submittedName>
</protein>